<comment type="catalytic activity">
    <reaction evidence="1 10">
        <text>ATP-dependent breakage, passage and rejoining of double-stranded DNA.</text>
        <dbReference type="EC" id="5.6.2.2"/>
    </reaction>
</comment>
<sequence length="636" mass="70822">MSEKRYGADEITVLKDLEPVQLRPGMYTDTSRPNHLGQEVIDNSVDEALSGFANHIEVILHSDNSLEVTDNGRGMPVDIHSTEKISGVELILTKLHAGGKFSNKNYTFSGGLHGVGISVVNALSERVEITIKRNGNIYTIAFANGVKVEELTIVGQCPKRQMGTTVRFYPNPKYFDSPKFSVSRLRHLLRAKAVLCPKLTIHFTDHINQQQETWYYEDGIADYLNEALQQYETLPNPPFMCDVVNETEAVSCALTWLPEGCELITESYVNLIPTSLGGTHVNGLRQGLFKAMNTFCEQHNLLPRGVKLAADDVWNRCAYVLSLKIQEPQFAGQTKERLSSRQASGYVDNIVQDAFILWLNQNVQLGQQLAEMAISSAQNRLKAEKKVVRKKLVSGPALPGKLADCTQQDLSRTELFLVEGDSAGGSARQARDKEYQAILPLRGKILNTWEVSPDQVLASAEVHDIAVAMGIDPDSDDLSQLRYGKVCILADADSDGLHIATLLCALFLRHFPALVKNGHVYVAMPPLYRIDIGKNEVHYALDEAEKEAILARLAKKKGTPSVQRFKGLGEMNPEQLCETTMDPNTRRLVQLTFEDKEEQAYGSTTLELIDMLLAKKRAEDRKQWLQDRGNEADLAV</sequence>
<reference evidence="12 13" key="1">
    <citation type="submission" date="2019-03" db="EMBL/GenBank/DDBJ databases">
        <title>Diversity of the mouse oral microbiome.</title>
        <authorList>
            <person name="Joseph S."/>
            <person name="Aduse-Opoku J."/>
            <person name="Curtis M."/>
            <person name="Wade W."/>
            <person name="Hashim A."/>
        </authorList>
    </citation>
    <scope>NUCLEOTIDE SEQUENCE [LARGE SCALE GENOMIC DNA]</scope>
    <source>
        <strain evidence="12 13">WT12</strain>
    </source>
</reference>
<comment type="similarity">
    <text evidence="10">Belongs to the type II topoisomerase family. ParE type 1 subfamily.</text>
</comment>
<evidence type="ECO:0000256" key="5">
    <source>
        <dbReference type="ARBA" id="ARBA00022840"/>
    </source>
</evidence>
<evidence type="ECO:0000256" key="1">
    <source>
        <dbReference type="ARBA" id="ARBA00000185"/>
    </source>
</evidence>
<evidence type="ECO:0000256" key="4">
    <source>
        <dbReference type="ARBA" id="ARBA00022741"/>
    </source>
</evidence>
<feature type="binding site" evidence="10">
    <location>
        <position position="70"/>
    </location>
    <ligand>
        <name>ATP</name>
        <dbReference type="ChEBI" id="CHEBI:30616"/>
    </ligand>
</feature>
<feature type="binding site" evidence="10">
    <location>
        <begin position="111"/>
        <end position="117"/>
    </location>
    <ligand>
        <name>ATP</name>
        <dbReference type="ChEBI" id="CHEBI:30616"/>
    </ligand>
</feature>
<dbReference type="CDD" id="cd16928">
    <property type="entry name" value="HATPase_GyrB-like"/>
    <property type="match status" value="1"/>
</dbReference>
<dbReference type="SMART" id="SM00387">
    <property type="entry name" value="HATPase_c"/>
    <property type="match status" value="1"/>
</dbReference>
<evidence type="ECO:0000256" key="3">
    <source>
        <dbReference type="ARBA" id="ARBA00022723"/>
    </source>
</evidence>
<protein>
    <recommendedName>
        <fullName evidence="10">DNA topoisomerase 4 subunit B</fullName>
        <ecNumber evidence="10">5.6.2.2</ecNumber>
    </recommendedName>
    <alternativeName>
        <fullName evidence="10">Topoisomerase IV subunit B</fullName>
    </alternativeName>
</protein>
<evidence type="ECO:0000256" key="10">
    <source>
        <dbReference type="HAMAP-Rule" id="MF_00938"/>
    </source>
</evidence>
<dbReference type="Gene3D" id="3.40.50.670">
    <property type="match status" value="1"/>
</dbReference>
<dbReference type="GO" id="GO:0007059">
    <property type="term" value="P:chromosome segregation"/>
    <property type="evidence" value="ECO:0007669"/>
    <property type="project" value="UniProtKB-UniRule"/>
</dbReference>
<dbReference type="InterPro" id="IPR036890">
    <property type="entry name" value="HATPase_C_sf"/>
</dbReference>
<dbReference type="GO" id="GO:0006265">
    <property type="term" value="P:DNA topological change"/>
    <property type="evidence" value="ECO:0007669"/>
    <property type="project" value="UniProtKB-UniRule"/>
</dbReference>
<dbReference type="InterPro" id="IPR018522">
    <property type="entry name" value="TopoIIA_CS"/>
</dbReference>
<keyword evidence="6" id="KW-0460">Magnesium</keyword>
<dbReference type="GO" id="GO:0046872">
    <property type="term" value="F:metal ion binding"/>
    <property type="evidence" value="ECO:0007669"/>
    <property type="project" value="UniProtKB-KW"/>
</dbReference>
<dbReference type="InterPro" id="IPR002288">
    <property type="entry name" value="DNA_gyrase_B_C"/>
</dbReference>
<dbReference type="Gene3D" id="3.30.230.10">
    <property type="match status" value="1"/>
</dbReference>
<comment type="subunit">
    <text evidence="10">Heterotetramer composed of ParC and ParE.</text>
</comment>
<dbReference type="InterPro" id="IPR013506">
    <property type="entry name" value="Topo_IIA_bsu_dom2"/>
</dbReference>
<dbReference type="InterPro" id="IPR001241">
    <property type="entry name" value="Topo_IIA"/>
</dbReference>
<keyword evidence="9 10" id="KW-0413">Isomerase</keyword>
<dbReference type="SUPFAM" id="SSF56719">
    <property type="entry name" value="Type II DNA topoisomerase"/>
    <property type="match status" value="1"/>
</dbReference>
<dbReference type="Pfam" id="PF01751">
    <property type="entry name" value="Toprim"/>
    <property type="match status" value="1"/>
</dbReference>
<dbReference type="InterPro" id="IPR013759">
    <property type="entry name" value="Topo_IIA_B_C"/>
</dbReference>
<dbReference type="InterPro" id="IPR014721">
    <property type="entry name" value="Ribsml_uS5_D2-typ_fold_subgr"/>
</dbReference>
<dbReference type="FunFam" id="3.40.50.670:FF:000003">
    <property type="entry name" value="DNA topoisomerase 4 subunit B"/>
    <property type="match status" value="1"/>
</dbReference>
<evidence type="ECO:0000256" key="6">
    <source>
        <dbReference type="ARBA" id="ARBA00022842"/>
    </source>
</evidence>
<evidence type="ECO:0000256" key="9">
    <source>
        <dbReference type="ARBA" id="ARBA00023235"/>
    </source>
</evidence>
<organism evidence="12 13">
    <name type="scientific">Muribacter muris</name>
    <dbReference type="NCBI Taxonomy" id="67855"/>
    <lineage>
        <taxon>Bacteria</taxon>
        <taxon>Pseudomonadati</taxon>
        <taxon>Pseudomonadota</taxon>
        <taxon>Gammaproteobacteria</taxon>
        <taxon>Pasteurellales</taxon>
        <taxon>Pasteurellaceae</taxon>
        <taxon>Muribacter</taxon>
    </lineage>
</organism>
<dbReference type="InterPro" id="IPR005737">
    <property type="entry name" value="TopoIV_B_Gneg"/>
</dbReference>
<dbReference type="HAMAP" id="MF_00938">
    <property type="entry name" value="ParE_type1"/>
    <property type="match status" value="1"/>
</dbReference>
<comment type="caution">
    <text evidence="12">The sequence shown here is derived from an EMBL/GenBank/DDBJ whole genome shotgun (WGS) entry which is preliminary data.</text>
</comment>
<gene>
    <name evidence="10 12" type="primary">parE</name>
    <name evidence="12" type="ORF">E4T80_06525</name>
</gene>
<evidence type="ECO:0000256" key="7">
    <source>
        <dbReference type="ARBA" id="ARBA00023029"/>
    </source>
</evidence>
<dbReference type="SMART" id="SM00433">
    <property type="entry name" value="TOP2c"/>
    <property type="match status" value="1"/>
</dbReference>
<dbReference type="EMBL" id="SPPA01000012">
    <property type="protein sequence ID" value="TFV10212.1"/>
    <property type="molecule type" value="Genomic_DNA"/>
</dbReference>
<evidence type="ECO:0000256" key="2">
    <source>
        <dbReference type="ARBA" id="ARBA00001946"/>
    </source>
</evidence>
<feature type="domain" description="Toprim" evidence="11">
    <location>
        <begin position="413"/>
        <end position="526"/>
    </location>
</feature>
<dbReference type="PROSITE" id="PS50880">
    <property type="entry name" value="TOPRIM"/>
    <property type="match status" value="1"/>
</dbReference>
<dbReference type="SUPFAM" id="SSF54211">
    <property type="entry name" value="Ribosomal protein S5 domain 2-like"/>
    <property type="match status" value="1"/>
</dbReference>
<dbReference type="GO" id="GO:0005694">
    <property type="term" value="C:chromosome"/>
    <property type="evidence" value="ECO:0007669"/>
    <property type="project" value="InterPro"/>
</dbReference>
<dbReference type="CDD" id="cd01030">
    <property type="entry name" value="TOPRIM_TopoIIA_like"/>
    <property type="match status" value="1"/>
</dbReference>
<comment type="function">
    <text evidence="10">Topoisomerase IV is essential for chromosome segregation. It relaxes supercoiled DNA. Performs the decatenation events required during the replication of a circular DNA molecule.</text>
</comment>
<dbReference type="RefSeq" id="WP_135056337.1">
    <property type="nucleotide sequence ID" value="NZ_JADGLC010000012.1"/>
</dbReference>
<dbReference type="Pfam" id="PF00986">
    <property type="entry name" value="DNA_gyraseB_C"/>
    <property type="match status" value="1"/>
</dbReference>
<evidence type="ECO:0000313" key="13">
    <source>
        <dbReference type="Proteomes" id="UP000297396"/>
    </source>
</evidence>
<dbReference type="PANTHER" id="PTHR45866">
    <property type="entry name" value="DNA GYRASE/TOPOISOMERASE SUBUNIT B"/>
    <property type="match status" value="1"/>
</dbReference>
<dbReference type="PRINTS" id="PR01098">
    <property type="entry name" value="TOPISMRASE4B"/>
</dbReference>
<dbReference type="PANTHER" id="PTHR45866:SF4">
    <property type="entry name" value="DNA TOPOISOMERASE 4 SUBUNIT B"/>
    <property type="match status" value="1"/>
</dbReference>
<keyword evidence="7 10" id="KW-0799">Topoisomerase</keyword>
<dbReference type="InterPro" id="IPR013760">
    <property type="entry name" value="Topo_IIA-like_dom_sf"/>
</dbReference>
<accession>A0A4Y9JY67</accession>
<proteinExistence type="inferred from homology"/>
<comment type="cofactor">
    <cofactor evidence="2">
        <name>Mg(2+)</name>
        <dbReference type="ChEBI" id="CHEBI:18420"/>
    </cofactor>
</comment>
<dbReference type="InterPro" id="IPR006171">
    <property type="entry name" value="TOPRIM_dom"/>
</dbReference>
<feature type="binding site" evidence="10">
    <location>
        <position position="43"/>
    </location>
    <ligand>
        <name>ATP</name>
        <dbReference type="ChEBI" id="CHEBI:30616"/>
    </ligand>
</feature>
<feature type="site" description="Interaction with DNA" evidence="10">
    <location>
        <position position="621"/>
    </location>
</feature>
<dbReference type="InterPro" id="IPR003594">
    <property type="entry name" value="HATPase_dom"/>
</dbReference>
<evidence type="ECO:0000256" key="8">
    <source>
        <dbReference type="ARBA" id="ARBA00023125"/>
    </source>
</evidence>
<dbReference type="PRINTS" id="PR00418">
    <property type="entry name" value="TPI2FAMILY"/>
</dbReference>
<dbReference type="Pfam" id="PF02518">
    <property type="entry name" value="HATPase_c"/>
    <property type="match status" value="1"/>
</dbReference>
<dbReference type="GO" id="GO:0003918">
    <property type="term" value="F:DNA topoisomerase type II (double strand cut, ATP-hydrolyzing) activity"/>
    <property type="evidence" value="ECO:0007669"/>
    <property type="project" value="UniProtKB-UniRule"/>
</dbReference>
<dbReference type="GO" id="GO:0003677">
    <property type="term" value="F:DNA binding"/>
    <property type="evidence" value="ECO:0007669"/>
    <property type="project" value="UniProtKB-UniRule"/>
</dbReference>
<dbReference type="InterPro" id="IPR020568">
    <property type="entry name" value="Ribosomal_Su5_D2-typ_SF"/>
</dbReference>
<feature type="binding site" evidence="10">
    <location>
        <position position="335"/>
    </location>
    <ligand>
        <name>ATP</name>
        <dbReference type="ChEBI" id="CHEBI:30616"/>
    </ligand>
</feature>
<dbReference type="Gene3D" id="3.30.565.10">
    <property type="entry name" value="Histidine kinase-like ATPase, C-terminal domain"/>
    <property type="match status" value="1"/>
</dbReference>
<feature type="binding site" evidence="10">
    <location>
        <position position="6"/>
    </location>
    <ligand>
        <name>ATP</name>
        <dbReference type="ChEBI" id="CHEBI:30616"/>
    </ligand>
</feature>
<keyword evidence="4 10" id="KW-0547">Nucleotide-binding</keyword>
<feature type="site" description="Interaction with DNA" evidence="10">
    <location>
        <position position="447"/>
    </location>
</feature>
<evidence type="ECO:0000313" key="12">
    <source>
        <dbReference type="EMBL" id="TFV10212.1"/>
    </source>
</evidence>
<name>A0A4Y9JY67_9PAST</name>
<dbReference type="EC" id="5.6.2.2" evidence="10"/>
<dbReference type="GO" id="GO:0005524">
    <property type="term" value="F:ATP binding"/>
    <property type="evidence" value="ECO:0007669"/>
    <property type="project" value="UniProtKB-UniRule"/>
</dbReference>
<dbReference type="SUPFAM" id="SSF55874">
    <property type="entry name" value="ATPase domain of HSP90 chaperone/DNA topoisomerase II/histidine kinase"/>
    <property type="match status" value="1"/>
</dbReference>
<evidence type="ECO:0000259" key="11">
    <source>
        <dbReference type="PROSITE" id="PS50880"/>
    </source>
</evidence>
<keyword evidence="3" id="KW-0479">Metal-binding</keyword>
<dbReference type="Proteomes" id="UP000297396">
    <property type="component" value="Unassembled WGS sequence"/>
</dbReference>
<keyword evidence="5 10" id="KW-0067">ATP-binding</keyword>
<dbReference type="Pfam" id="PF00204">
    <property type="entry name" value="DNA_gyraseB"/>
    <property type="match status" value="1"/>
</dbReference>
<dbReference type="OrthoDB" id="9802808at2"/>
<dbReference type="PROSITE" id="PS00177">
    <property type="entry name" value="TOPOISOMERASE_II"/>
    <property type="match status" value="1"/>
</dbReference>
<feature type="site" description="Interaction with DNA" evidence="10">
    <location>
        <position position="498"/>
    </location>
</feature>
<dbReference type="FunFam" id="3.30.565.10:FF:000002">
    <property type="entry name" value="DNA gyrase subunit B"/>
    <property type="match status" value="1"/>
</dbReference>
<dbReference type="AlphaFoldDB" id="A0A4Y9JY67"/>
<dbReference type="CDD" id="cd00822">
    <property type="entry name" value="TopoII_Trans_DNA_gyrase"/>
    <property type="match status" value="1"/>
</dbReference>
<dbReference type="NCBIfam" id="TIGR01055">
    <property type="entry name" value="parE_Gneg"/>
    <property type="match status" value="1"/>
</dbReference>
<keyword evidence="8 10" id="KW-0238">DNA-binding</keyword>